<reference evidence="2 3" key="1">
    <citation type="submission" date="2019-03" db="EMBL/GenBank/DDBJ databases">
        <title>Genomic Encyclopedia of Type Strains, Phase IV (KMG-IV): sequencing the most valuable type-strain genomes for metagenomic binning, comparative biology and taxonomic classification.</title>
        <authorList>
            <person name="Goeker M."/>
        </authorList>
    </citation>
    <scope>NUCLEOTIDE SEQUENCE [LARGE SCALE GENOMIC DNA]</scope>
    <source>
        <strain evidence="2 3">DSM 28559</strain>
    </source>
</reference>
<sequence length="312" mass="37375">MPGLITNYLFGERSYQLLSPNYLKEIIRKNPNAYHMGLQGPDIFFYYLNPYMRKRKNNICNILHEKSTGTFLDNLLEYTIVLETEDREICLAYIAGFFCHYALDTHTHPYLYARMQQDLNDYPERRYEAFYYRRIETLMDTLLLKRLNHMEPSQLNLEALVSLTKKERRIISDCLLYAIRTTYHYRLSRKTLLKVITTVRRTCIFLQTNPQIRQRLVRFMENHLKLSSSKTCFIYPEYQGDPEDYLNEGRRTWYTGEQRIPHNETFFELLNEANIFSNQILESFDDYLAWHGSREHLIQTIGSLSYYTGESC</sequence>
<keyword evidence="3" id="KW-1185">Reference proteome</keyword>
<accession>A0A4R2LKX9</accession>
<evidence type="ECO:0000313" key="2">
    <source>
        <dbReference type="EMBL" id="TCO84006.1"/>
    </source>
</evidence>
<organism evidence="2 3">
    <name type="scientific">Frisingicoccus caecimuris</name>
    <dbReference type="NCBI Taxonomy" id="1796636"/>
    <lineage>
        <taxon>Bacteria</taxon>
        <taxon>Bacillati</taxon>
        <taxon>Bacillota</taxon>
        <taxon>Clostridia</taxon>
        <taxon>Lachnospirales</taxon>
        <taxon>Lachnospiraceae</taxon>
        <taxon>Frisingicoccus</taxon>
    </lineage>
</organism>
<gene>
    <name evidence="2" type="ORF">EV212_11029</name>
</gene>
<dbReference type="Proteomes" id="UP000295711">
    <property type="component" value="Unassembled WGS sequence"/>
</dbReference>
<feature type="domain" description="Phospholipase C/D" evidence="1">
    <location>
        <begin position="16"/>
        <end position="155"/>
    </location>
</feature>
<dbReference type="EMBL" id="SLXA01000010">
    <property type="protein sequence ID" value="TCO84006.1"/>
    <property type="molecule type" value="Genomic_DNA"/>
</dbReference>
<dbReference type="AlphaFoldDB" id="A0A4R2LKX9"/>
<protein>
    <submittedName>
        <fullName evidence="2">Zinc dependent phospholipase C</fullName>
    </submittedName>
</protein>
<evidence type="ECO:0000259" key="1">
    <source>
        <dbReference type="Pfam" id="PF00882"/>
    </source>
</evidence>
<evidence type="ECO:0000313" key="3">
    <source>
        <dbReference type="Proteomes" id="UP000295711"/>
    </source>
</evidence>
<proteinExistence type="predicted"/>
<comment type="caution">
    <text evidence="2">The sequence shown here is derived from an EMBL/GenBank/DDBJ whole genome shotgun (WGS) entry which is preliminary data.</text>
</comment>
<name>A0A4R2LKX9_9FIRM</name>
<dbReference type="InterPro" id="IPR029002">
    <property type="entry name" value="PLPC/GPLD1"/>
</dbReference>
<dbReference type="Pfam" id="PF00882">
    <property type="entry name" value="Zn_dep_PLPC"/>
    <property type="match status" value="1"/>
</dbReference>
<dbReference type="RefSeq" id="WP_165873353.1">
    <property type="nucleotide sequence ID" value="NZ_JANKAQ010000011.1"/>
</dbReference>